<reference evidence="1 2" key="1">
    <citation type="submission" date="2019-04" db="EMBL/GenBank/DDBJ databases">
        <title>Geobacter oryzae sp. nov., ferric-reducing bacteria isolated from paddy soil.</title>
        <authorList>
            <person name="Xu Z."/>
            <person name="Masuda Y."/>
            <person name="Itoh H."/>
            <person name="Senoo K."/>
        </authorList>
    </citation>
    <scope>NUCLEOTIDE SEQUENCE [LARGE SCALE GENOMIC DNA]</scope>
    <source>
        <strain evidence="1 2">Red111</strain>
    </source>
</reference>
<evidence type="ECO:0000313" key="1">
    <source>
        <dbReference type="EMBL" id="TGU70680.1"/>
    </source>
</evidence>
<organism evidence="1 2">
    <name type="scientific">Geomonas terrae</name>
    <dbReference type="NCBI Taxonomy" id="2562681"/>
    <lineage>
        <taxon>Bacteria</taxon>
        <taxon>Pseudomonadati</taxon>
        <taxon>Thermodesulfobacteriota</taxon>
        <taxon>Desulfuromonadia</taxon>
        <taxon>Geobacterales</taxon>
        <taxon>Geobacteraceae</taxon>
        <taxon>Geomonas</taxon>
    </lineage>
</organism>
<dbReference type="AlphaFoldDB" id="A0A4S1CCD8"/>
<proteinExistence type="predicted"/>
<accession>A0A4S1CCD8</accession>
<dbReference type="Proteomes" id="UP000306416">
    <property type="component" value="Unassembled WGS sequence"/>
</dbReference>
<keyword evidence="2" id="KW-1185">Reference proteome</keyword>
<comment type="caution">
    <text evidence="1">The sequence shown here is derived from an EMBL/GenBank/DDBJ whole genome shotgun (WGS) entry which is preliminary data.</text>
</comment>
<evidence type="ECO:0000313" key="2">
    <source>
        <dbReference type="Proteomes" id="UP000306416"/>
    </source>
</evidence>
<protein>
    <submittedName>
        <fullName evidence="1">Uncharacterized protein</fullName>
    </submittedName>
</protein>
<sequence length="92" mass="10356">MITKKAEKRTSGRVQNLIFIALNAKPGGKLFFIIVWLTGARASFDKFCMAVLRVTQTLSHCCVRHFERLNLAGFIAWADTILPLNGNKSLYL</sequence>
<dbReference type="EMBL" id="SRSC01000004">
    <property type="protein sequence ID" value="TGU70680.1"/>
    <property type="molecule type" value="Genomic_DNA"/>
</dbReference>
<name>A0A4S1CCD8_9BACT</name>
<gene>
    <name evidence="1" type="ORF">E4633_16905</name>
</gene>